<dbReference type="AlphaFoldDB" id="A0A7J5NXR9"/>
<protein>
    <recommendedName>
        <fullName evidence="3">DUF2589 domain-containing protein</fullName>
    </recommendedName>
</protein>
<sequence>MEPENTPKVIELKEFVEEAISQIVDGITAAQKRVETSGAIVSPRKSNSKNNVEIEGKLYSVQNIEFEVSLANMSGEGGKVGFGVTFGAWGFGSNTKIEGQAKSATNIRFSIPIVFPCIDNKENKKVQVAGRQKITG</sequence>
<keyword evidence="2" id="KW-1185">Reference proteome</keyword>
<proteinExistence type="predicted"/>
<comment type="caution">
    <text evidence="1">The sequence shown here is derived from an EMBL/GenBank/DDBJ whole genome shotgun (WGS) entry which is preliminary data.</text>
</comment>
<dbReference type="EMBL" id="WDES01000043">
    <property type="protein sequence ID" value="KAB6083286.1"/>
    <property type="molecule type" value="Genomic_DNA"/>
</dbReference>
<evidence type="ECO:0000313" key="1">
    <source>
        <dbReference type="EMBL" id="KAB6083286.1"/>
    </source>
</evidence>
<accession>A0A7J5NXR9</accession>
<evidence type="ECO:0000313" key="2">
    <source>
        <dbReference type="Proteomes" id="UP000435059"/>
    </source>
</evidence>
<reference evidence="1 2" key="1">
    <citation type="journal article" date="2019" name="Nat. Med.">
        <title>A library of human gut bacterial isolates paired with longitudinal multiomics data enables mechanistic microbiome research.</title>
        <authorList>
            <person name="Poyet M."/>
            <person name="Groussin M."/>
            <person name="Gibbons S.M."/>
            <person name="Avila-Pacheco J."/>
            <person name="Jiang X."/>
            <person name="Kearney S.M."/>
            <person name="Perrotta A.R."/>
            <person name="Berdy B."/>
            <person name="Zhao S."/>
            <person name="Lieberman T.D."/>
            <person name="Swanson P.K."/>
            <person name="Smith M."/>
            <person name="Roesemann S."/>
            <person name="Alexander J.E."/>
            <person name="Rich S.A."/>
            <person name="Livny J."/>
            <person name="Vlamakis H."/>
            <person name="Clish C."/>
            <person name="Bullock K."/>
            <person name="Deik A."/>
            <person name="Scott J."/>
            <person name="Pierce K.A."/>
            <person name="Xavier R.J."/>
            <person name="Alm E.J."/>
        </authorList>
    </citation>
    <scope>NUCLEOTIDE SEQUENCE [LARGE SCALE GENOMIC DNA]</scope>
    <source>
        <strain evidence="1 2">BIOML-A74</strain>
    </source>
</reference>
<name>A0A7J5NXR9_9BACE</name>
<evidence type="ECO:0008006" key="3">
    <source>
        <dbReference type="Google" id="ProtNLM"/>
    </source>
</evidence>
<organism evidence="1 2">
    <name type="scientific">Bacteroides xylanisolvens</name>
    <dbReference type="NCBI Taxonomy" id="371601"/>
    <lineage>
        <taxon>Bacteria</taxon>
        <taxon>Pseudomonadati</taxon>
        <taxon>Bacteroidota</taxon>
        <taxon>Bacteroidia</taxon>
        <taxon>Bacteroidales</taxon>
        <taxon>Bacteroidaceae</taxon>
        <taxon>Bacteroides</taxon>
    </lineage>
</organism>
<dbReference type="RefSeq" id="WP_049702751.1">
    <property type="nucleotide sequence ID" value="NZ_CAKOCS010000016.1"/>
</dbReference>
<dbReference type="Proteomes" id="UP000435059">
    <property type="component" value="Unassembled WGS sequence"/>
</dbReference>
<gene>
    <name evidence="1" type="ORF">GA574_20600</name>
</gene>